<evidence type="ECO:0000313" key="2">
    <source>
        <dbReference type="EMBL" id="CAG9614693.1"/>
    </source>
</evidence>
<name>A0ABM8YFS6_9BACI</name>
<dbReference type="Pfam" id="PF00535">
    <property type="entry name" value="Glycos_transf_2"/>
    <property type="match status" value="1"/>
</dbReference>
<gene>
    <name evidence="2" type="ORF">BACCIP111899_03926</name>
</gene>
<comment type="caution">
    <text evidence="2">The sequence shown here is derived from an EMBL/GenBank/DDBJ whole genome shotgun (WGS) entry which is preliminary data.</text>
</comment>
<reference evidence="2 3" key="1">
    <citation type="submission" date="2021-10" db="EMBL/GenBank/DDBJ databases">
        <authorList>
            <person name="Criscuolo A."/>
        </authorList>
    </citation>
    <scope>NUCLEOTIDE SEQUENCE [LARGE SCALE GENOMIC DNA]</scope>
    <source>
        <strain evidence="3">CIP 111899</strain>
    </source>
</reference>
<keyword evidence="3" id="KW-1185">Reference proteome</keyword>
<feature type="domain" description="Glycosyltransferase 2-like" evidence="1">
    <location>
        <begin position="4"/>
        <end position="119"/>
    </location>
</feature>
<dbReference type="InterPro" id="IPR001173">
    <property type="entry name" value="Glyco_trans_2-like"/>
</dbReference>
<sequence>MVSIITCTIREEYIENVFRNYEQQVWRDKELIIILNKDTMNLDKWKKKAGNYQNVHVYQLHEQATLGDCLNFGVEKSKYNYIAKFDDDDYYGAYYLAHAMPEFKDKEISVLGKSSYYVYFKNKKALMLVSNTENTFTDSVAGATLIFKKEVFKKVQFEKVNRAEDYFFIDSCKKNGFKIYSTDKYNFAVVRHDTQKHTWKLSDEDFMQWGGIVANTDDFRSFVERSKFPYM</sequence>
<dbReference type="RefSeq" id="WP_230576632.1">
    <property type="nucleotide sequence ID" value="NZ_CAKJTI010000035.1"/>
</dbReference>
<organism evidence="2 3">
    <name type="scientific">Bacillus rhizoplanae</name>
    <dbReference type="NCBI Taxonomy" id="2880966"/>
    <lineage>
        <taxon>Bacteria</taxon>
        <taxon>Bacillati</taxon>
        <taxon>Bacillota</taxon>
        <taxon>Bacilli</taxon>
        <taxon>Bacillales</taxon>
        <taxon>Bacillaceae</taxon>
        <taxon>Bacillus</taxon>
    </lineage>
</organism>
<dbReference type="Proteomes" id="UP000789423">
    <property type="component" value="Unassembled WGS sequence"/>
</dbReference>
<dbReference type="SUPFAM" id="SSF53448">
    <property type="entry name" value="Nucleotide-diphospho-sugar transferases"/>
    <property type="match status" value="1"/>
</dbReference>
<accession>A0ABM8YFS6</accession>
<evidence type="ECO:0000259" key="1">
    <source>
        <dbReference type="Pfam" id="PF00535"/>
    </source>
</evidence>
<proteinExistence type="predicted"/>
<dbReference type="Gene3D" id="3.90.550.10">
    <property type="entry name" value="Spore Coat Polysaccharide Biosynthesis Protein SpsA, Chain A"/>
    <property type="match status" value="1"/>
</dbReference>
<protein>
    <recommendedName>
        <fullName evidence="1">Glycosyltransferase 2-like domain-containing protein</fullName>
    </recommendedName>
</protein>
<dbReference type="CDD" id="cd00761">
    <property type="entry name" value="Glyco_tranf_GTA_type"/>
    <property type="match status" value="1"/>
</dbReference>
<dbReference type="EMBL" id="CAKJTI010000035">
    <property type="protein sequence ID" value="CAG9614693.1"/>
    <property type="molecule type" value="Genomic_DNA"/>
</dbReference>
<dbReference type="InterPro" id="IPR029044">
    <property type="entry name" value="Nucleotide-diphossugar_trans"/>
</dbReference>
<evidence type="ECO:0000313" key="3">
    <source>
        <dbReference type="Proteomes" id="UP000789423"/>
    </source>
</evidence>